<gene>
    <name evidence="1" type="ORF">ODALV1_LOCUS25039</name>
</gene>
<dbReference type="SUPFAM" id="SSF52047">
    <property type="entry name" value="RNI-like"/>
    <property type="match status" value="1"/>
</dbReference>
<keyword evidence="2" id="KW-1185">Reference proteome</keyword>
<comment type="caution">
    <text evidence="1">The sequence shown here is derived from an EMBL/GenBank/DDBJ whole genome shotgun (WGS) entry which is preliminary data.</text>
</comment>
<dbReference type="EMBL" id="CAXLJM020000099">
    <property type="protein sequence ID" value="CAL8133379.1"/>
    <property type="molecule type" value="Genomic_DNA"/>
</dbReference>
<evidence type="ECO:0000313" key="1">
    <source>
        <dbReference type="EMBL" id="CAL8133379.1"/>
    </source>
</evidence>
<dbReference type="Proteomes" id="UP001642540">
    <property type="component" value="Unassembled WGS sequence"/>
</dbReference>
<proteinExistence type="predicted"/>
<sequence length="596" mass="68846">MKRANLNSDGISEPKKKFQHFVDGDDKNPLMIDLVMKRVFSFIPFNCKDFKNYRLVCHLWLKESLPRWRKEAWLHVRDGPRRQDNPSLLLKDFLQMLNMPDDPHRLLGEKKFHKYKLSSAPGRTGFFSESSITQFWDKVGASITHLKIMDTRVPHNDLLARVLFEMTPNLVLLSLDRNVYEGPQYSFIKHVEYFRNVQRAVAMMKPNPSEVQNNLAHFEINWGEIRRFGINWIYFFLRFPSIKSLTLQGIYRDNPVVSQFPNLCLLVESVRAIQEFGGQGCLTKLEHFDILNIKLKATNSFPMTITSIREITPIPLRSLSLDVGWGEDSRLPLQALLWEFRDTLQKLLIYRGPYAKDPFSNIFKSRFYKPPLVELRLIGSVFGNLHFLSQLPNLKILVMLDGQTQIETEVLHSYVDFTLQQLSQKEIAGKAFTDKINVIANTDFTNEPLSCLEMTHMREFIVGHELCNGEQVEDLAKLMPGLTKLRLGLGNSGFQVVCEKWNKLRHLDTEPFDVDEDGILGIENDEKYRHSNLTDLKELTTLRMGIHSTDAEKGRLTNASIIDGILVAESLKFVSFQRVPKASKTVRKMLVSKFPQ</sequence>
<evidence type="ECO:0000313" key="2">
    <source>
        <dbReference type="Proteomes" id="UP001642540"/>
    </source>
</evidence>
<protein>
    <recommendedName>
        <fullName evidence="3">F-box domain-containing protein</fullName>
    </recommendedName>
</protein>
<dbReference type="InterPro" id="IPR032675">
    <property type="entry name" value="LRR_dom_sf"/>
</dbReference>
<name>A0ABP1RR50_9HEXA</name>
<organism evidence="1 2">
    <name type="scientific">Orchesella dallaii</name>
    <dbReference type="NCBI Taxonomy" id="48710"/>
    <lineage>
        <taxon>Eukaryota</taxon>
        <taxon>Metazoa</taxon>
        <taxon>Ecdysozoa</taxon>
        <taxon>Arthropoda</taxon>
        <taxon>Hexapoda</taxon>
        <taxon>Collembola</taxon>
        <taxon>Entomobryomorpha</taxon>
        <taxon>Entomobryoidea</taxon>
        <taxon>Orchesellidae</taxon>
        <taxon>Orchesellinae</taxon>
        <taxon>Orchesella</taxon>
    </lineage>
</organism>
<reference evidence="1 2" key="1">
    <citation type="submission" date="2024-08" db="EMBL/GenBank/DDBJ databases">
        <authorList>
            <person name="Cucini C."/>
            <person name="Frati F."/>
        </authorList>
    </citation>
    <scope>NUCLEOTIDE SEQUENCE [LARGE SCALE GENOMIC DNA]</scope>
</reference>
<accession>A0ABP1RR50</accession>
<dbReference type="Gene3D" id="3.80.10.10">
    <property type="entry name" value="Ribonuclease Inhibitor"/>
    <property type="match status" value="1"/>
</dbReference>
<evidence type="ECO:0008006" key="3">
    <source>
        <dbReference type="Google" id="ProtNLM"/>
    </source>
</evidence>